<evidence type="ECO:0000313" key="7">
    <source>
        <dbReference type="Proteomes" id="UP000070089"/>
    </source>
</evidence>
<reference evidence="6 7" key="1">
    <citation type="journal article" date="2015" name="Mol. Biochem. Parasitol.">
        <title>Identification of polymorphic genes for use in assemblage B genotyping assays through comparative genomics of multiple assemblage B Giardia duodenalis isolates.</title>
        <authorList>
            <person name="Wielinga C."/>
            <person name="Thompson R.C."/>
            <person name="Monis P."/>
            <person name="Ryan U."/>
        </authorList>
    </citation>
    <scope>NUCLEOTIDE SEQUENCE [LARGE SCALE GENOMIC DNA]</scope>
    <source>
        <strain evidence="6 7">BAH15c1</strain>
    </source>
</reference>
<dbReference type="InterPro" id="IPR035952">
    <property type="entry name" value="Rhomboid-like_sf"/>
</dbReference>
<feature type="transmembrane region" description="Helical" evidence="5">
    <location>
        <begin position="81"/>
        <end position="98"/>
    </location>
</feature>
<keyword evidence="4 5" id="KW-0472">Membrane</keyword>
<name>A0A132NZJ1_GIAIN</name>
<dbReference type="Gene3D" id="1.20.1540.10">
    <property type="entry name" value="Rhomboid-like"/>
    <property type="match status" value="1"/>
</dbReference>
<dbReference type="SUPFAM" id="SSF144091">
    <property type="entry name" value="Rhomboid-like"/>
    <property type="match status" value="1"/>
</dbReference>
<protein>
    <submittedName>
        <fullName evidence="6">Uncharacterized protein</fullName>
    </submittedName>
</protein>
<comment type="subcellular location">
    <subcellularLocation>
        <location evidence="1">Membrane</location>
        <topology evidence="1">Multi-pass membrane protein</topology>
    </subcellularLocation>
</comment>
<evidence type="ECO:0000313" key="6">
    <source>
        <dbReference type="EMBL" id="KWX15491.1"/>
    </source>
</evidence>
<keyword evidence="3 5" id="KW-1133">Transmembrane helix</keyword>
<dbReference type="EMBL" id="JXTI01000007">
    <property type="protein sequence ID" value="KWX15491.1"/>
    <property type="molecule type" value="Genomic_DNA"/>
</dbReference>
<keyword evidence="2 5" id="KW-0812">Transmembrane</keyword>
<accession>A0A132NZJ1</accession>
<proteinExistence type="predicted"/>
<evidence type="ECO:0000256" key="4">
    <source>
        <dbReference type="ARBA" id="ARBA00023136"/>
    </source>
</evidence>
<feature type="transmembrane region" description="Helical" evidence="5">
    <location>
        <begin position="110"/>
        <end position="131"/>
    </location>
</feature>
<dbReference type="Proteomes" id="UP000070089">
    <property type="component" value="Unassembled WGS sequence"/>
</dbReference>
<evidence type="ECO:0000256" key="5">
    <source>
        <dbReference type="SAM" id="Phobius"/>
    </source>
</evidence>
<dbReference type="AlphaFoldDB" id="A0A132NZJ1"/>
<dbReference type="OrthoDB" id="10250652at2759"/>
<feature type="transmembrane region" description="Helical" evidence="5">
    <location>
        <begin position="175"/>
        <end position="193"/>
    </location>
</feature>
<feature type="transmembrane region" description="Helical" evidence="5">
    <location>
        <begin position="23"/>
        <end position="44"/>
    </location>
</feature>
<dbReference type="GO" id="GO:0016020">
    <property type="term" value="C:membrane"/>
    <property type="evidence" value="ECO:0007669"/>
    <property type="project" value="UniProtKB-SubCell"/>
</dbReference>
<sequence length="287" mass="32184">MAARGSCSLCCGMFWRTAPPLTIAIPAIILLCSIAFFITCMSMYIQFQCFLMDYSALMPGAIFLQGHVWRIATSHLVPSTLWQTLFIIMSFVPPAFVLEKRIGSARFFGVLVFCMAFTSLATSAIAAVLYYTPGINRWSYFRNQWFSASDLGPTSLLLFTLICSIRAFGQRTLPFCFCQIPSWAYVLITYIFSQLMMYPPWYGVFYNLIAVIAGLIIPRRWLQGSEDVTSIYDMYAGAAQPTESKDVELRPQGREDAINAATTSIKQEQTITAPTKSEAFTAHGRIL</sequence>
<comment type="caution">
    <text evidence="6">The sequence shown here is derived from an EMBL/GenBank/DDBJ whole genome shotgun (WGS) entry which is preliminary data.</text>
</comment>
<feature type="transmembrane region" description="Helical" evidence="5">
    <location>
        <begin position="199"/>
        <end position="217"/>
    </location>
</feature>
<evidence type="ECO:0000256" key="1">
    <source>
        <dbReference type="ARBA" id="ARBA00004141"/>
    </source>
</evidence>
<gene>
    <name evidence="6" type="ORF">QR46_0475</name>
</gene>
<organism evidence="6 7">
    <name type="scientific">Giardia duodenalis assemblage B</name>
    <dbReference type="NCBI Taxonomy" id="1394984"/>
    <lineage>
        <taxon>Eukaryota</taxon>
        <taxon>Metamonada</taxon>
        <taxon>Diplomonadida</taxon>
        <taxon>Hexamitidae</taxon>
        <taxon>Giardiinae</taxon>
        <taxon>Giardia</taxon>
    </lineage>
</organism>
<evidence type="ECO:0000256" key="2">
    <source>
        <dbReference type="ARBA" id="ARBA00022692"/>
    </source>
</evidence>
<feature type="transmembrane region" description="Helical" evidence="5">
    <location>
        <begin position="151"/>
        <end position="168"/>
    </location>
</feature>
<dbReference type="VEuPathDB" id="GiardiaDB:QR46_0475"/>
<evidence type="ECO:0000256" key="3">
    <source>
        <dbReference type="ARBA" id="ARBA00022989"/>
    </source>
</evidence>